<reference evidence="10 11" key="1">
    <citation type="submission" date="2024-09" db="EMBL/GenBank/DDBJ databases">
        <authorList>
            <person name="Sun Q."/>
            <person name="Mori K."/>
        </authorList>
    </citation>
    <scope>NUCLEOTIDE SEQUENCE [LARGE SCALE GENOMIC DNA]</scope>
    <source>
        <strain evidence="10 11">CCM 7759</strain>
    </source>
</reference>
<dbReference type="GO" id="GO:0004177">
    <property type="term" value="F:aminopeptidase activity"/>
    <property type="evidence" value="ECO:0007669"/>
    <property type="project" value="UniProtKB-KW"/>
</dbReference>
<evidence type="ECO:0000256" key="9">
    <source>
        <dbReference type="ARBA" id="ARBA00023049"/>
    </source>
</evidence>
<dbReference type="PRINTS" id="PR00919">
    <property type="entry name" value="THERMOPTASE"/>
</dbReference>
<dbReference type="InterPro" id="IPR035097">
    <property type="entry name" value="M29_N-terminal"/>
</dbReference>
<dbReference type="Proteomes" id="UP001589776">
    <property type="component" value="Unassembled WGS sequence"/>
</dbReference>
<evidence type="ECO:0000256" key="2">
    <source>
        <dbReference type="ARBA" id="ARBA00001946"/>
    </source>
</evidence>
<evidence type="ECO:0000256" key="7">
    <source>
        <dbReference type="ARBA" id="ARBA00022723"/>
    </source>
</evidence>
<accession>A0ABV6DQP0</accession>
<dbReference type="PANTHER" id="PTHR34448:SF3">
    <property type="entry name" value="AMINOPEPTIDASE AMPS"/>
    <property type="match status" value="1"/>
</dbReference>
<keyword evidence="11" id="KW-1185">Reference proteome</keyword>
<protein>
    <submittedName>
        <fullName evidence="10">Aminopeptidase</fullName>
    </submittedName>
</protein>
<evidence type="ECO:0000256" key="5">
    <source>
        <dbReference type="ARBA" id="ARBA00022438"/>
    </source>
</evidence>
<keyword evidence="6" id="KW-0645">Protease</keyword>
<evidence type="ECO:0000256" key="6">
    <source>
        <dbReference type="ARBA" id="ARBA00022670"/>
    </source>
</evidence>
<dbReference type="PANTHER" id="PTHR34448">
    <property type="entry name" value="AMINOPEPTIDASE"/>
    <property type="match status" value="1"/>
</dbReference>
<evidence type="ECO:0000256" key="8">
    <source>
        <dbReference type="ARBA" id="ARBA00022801"/>
    </source>
</evidence>
<dbReference type="RefSeq" id="WP_377472410.1">
    <property type="nucleotide sequence ID" value="NZ_JBHLWN010000077.1"/>
</dbReference>
<comment type="cofactor">
    <cofactor evidence="1">
        <name>Co(2+)</name>
        <dbReference type="ChEBI" id="CHEBI:48828"/>
    </cofactor>
</comment>
<comment type="cofactor">
    <cofactor evidence="2">
        <name>Mg(2+)</name>
        <dbReference type="ChEBI" id="CHEBI:18420"/>
    </cofactor>
</comment>
<evidence type="ECO:0000256" key="3">
    <source>
        <dbReference type="ARBA" id="ARBA00001947"/>
    </source>
</evidence>
<evidence type="ECO:0000256" key="4">
    <source>
        <dbReference type="ARBA" id="ARBA00008236"/>
    </source>
</evidence>
<keyword evidence="7" id="KW-0479">Metal-binding</keyword>
<comment type="cofactor">
    <cofactor evidence="3">
        <name>Zn(2+)</name>
        <dbReference type="ChEBI" id="CHEBI:29105"/>
    </cofactor>
</comment>
<keyword evidence="5 10" id="KW-0031">Aminopeptidase</keyword>
<dbReference type="Gene3D" id="3.40.1830.10">
    <property type="entry name" value="Thermophilic metalloprotease (M29)"/>
    <property type="match status" value="1"/>
</dbReference>
<dbReference type="EMBL" id="JBHLWN010000077">
    <property type="protein sequence ID" value="MFC0214971.1"/>
    <property type="molecule type" value="Genomic_DNA"/>
</dbReference>
<comment type="similarity">
    <text evidence="4">Belongs to the peptidase M29 family.</text>
</comment>
<dbReference type="Pfam" id="PF02073">
    <property type="entry name" value="Peptidase_M29"/>
    <property type="match status" value="1"/>
</dbReference>
<gene>
    <name evidence="10" type="ORF">ACFFK0_21405</name>
</gene>
<organism evidence="10 11">
    <name type="scientific">Paenibacillus chartarius</name>
    <dbReference type="NCBI Taxonomy" id="747481"/>
    <lineage>
        <taxon>Bacteria</taxon>
        <taxon>Bacillati</taxon>
        <taxon>Bacillota</taxon>
        <taxon>Bacilli</taxon>
        <taxon>Bacillales</taxon>
        <taxon>Paenibacillaceae</taxon>
        <taxon>Paenibacillus</taxon>
    </lineage>
</organism>
<dbReference type="InterPro" id="IPR000787">
    <property type="entry name" value="Peptidase_M29"/>
</dbReference>
<evidence type="ECO:0000256" key="1">
    <source>
        <dbReference type="ARBA" id="ARBA00001941"/>
    </source>
</evidence>
<proteinExistence type="inferred from homology"/>
<dbReference type="SUPFAM" id="SSF144052">
    <property type="entry name" value="Thermophilic metalloprotease-like"/>
    <property type="match status" value="1"/>
</dbReference>
<evidence type="ECO:0000313" key="10">
    <source>
        <dbReference type="EMBL" id="MFC0214971.1"/>
    </source>
</evidence>
<evidence type="ECO:0000313" key="11">
    <source>
        <dbReference type="Proteomes" id="UP001589776"/>
    </source>
</evidence>
<keyword evidence="8" id="KW-0378">Hydrolase</keyword>
<keyword evidence="9" id="KW-0482">Metalloprotease</keyword>
<dbReference type="InterPro" id="IPR052170">
    <property type="entry name" value="M29_Exopeptidase"/>
</dbReference>
<comment type="caution">
    <text evidence="10">The sequence shown here is derived from an EMBL/GenBank/DDBJ whole genome shotgun (WGS) entry which is preliminary data.</text>
</comment>
<name>A0ABV6DQP0_9BACL</name>
<sequence>MTTFEQHLDRYAELVVKVGANVQPGQLLIVESPLENAPLTRRIVRKAYEAGAKFVQVLWDDEAVTRIRYESAPDESFDYYPEWTARTMEMLAESGGALLHIKVPDPNLFEGIDAWKITAASKAALTARQTYSSYVRTNKFSWCLIKAPTAAWAAKVMPEVPEPERLPSMWDAIFRMNRVYEADPIAAWQAHIDKLTKLQTFLNEKRYKSLHYQAPGTDLQVELADGHIWIGGGDLNESGIYFVPNMPTEEVFTMPCRTGVNGTVSSTLPLNLNGRIIDKFSLTFRDGKVVGHTAEVGLDALTRLLDMDEGMRFLGEVALVPHDSPISKMGRIFYNTGIDENASCHFALGSAYPVNIEGGVGLSKEELLARGGNVSLNHVDFMIGSAELNITGELQDGSKEPIFTSGSWAIRFEE</sequence>